<dbReference type="EMBL" id="LAZR01027504">
    <property type="protein sequence ID" value="KKL65528.1"/>
    <property type="molecule type" value="Genomic_DNA"/>
</dbReference>
<dbReference type="AlphaFoldDB" id="A0A0F9DUL2"/>
<sequence>MEAKALETIKFNGKIWFADDKLEEIRNVDNIHERIKYSELEDLTDFLGI</sequence>
<gene>
    <name evidence="1" type="ORF">LCGC14_2154100</name>
</gene>
<organism evidence="1">
    <name type="scientific">marine sediment metagenome</name>
    <dbReference type="NCBI Taxonomy" id="412755"/>
    <lineage>
        <taxon>unclassified sequences</taxon>
        <taxon>metagenomes</taxon>
        <taxon>ecological metagenomes</taxon>
    </lineage>
</organism>
<name>A0A0F9DUL2_9ZZZZ</name>
<reference evidence="1" key="1">
    <citation type="journal article" date="2015" name="Nature">
        <title>Complex archaea that bridge the gap between prokaryotes and eukaryotes.</title>
        <authorList>
            <person name="Spang A."/>
            <person name="Saw J.H."/>
            <person name="Jorgensen S.L."/>
            <person name="Zaremba-Niedzwiedzka K."/>
            <person name="Martijn J."/>
            <person name="Lind A.E."/>
            <person name="van Eijk R."/>
            <person name="Schleper C."/>
            <person name="Guy L."/>
            <person name="Ettema T.J."/>
        </authorList>
    </citation>
    <scope>NUCLEOTIDE SEQUENCE</scope>
</reference>
<evidence type="ECO:0000313" key="1">
    <source>
        <dbReference type="EMBL" id="KKL65528.1"/>
    </source>
</evidence>
<comment type="caution">
    <text evidence="1">The sequence shown here is derived from an EMBL/GenBank/DDBJ whole genome shotgun (WGS) entry which is preliminary data.</text>
</comment>
<accession>A0A0F9DUL2</accession>
<proteinExistence type="predicted"/>
<protein>
    <submittedName>
        <fullName evidence="1">Uncharacterized protein</fullName>
    </submittedName>
</protein>